<dbReference type="EMBL" id="JACIDX010000010">
    <property type="protein sequence ID" value="MBB3955890.1"/>
    <property type="molecule type" value="Genomic_DNA"/>
</dbReference>
<reference evidence="2 3" key="1">
    <citation type="submission" date="2020-08" db="EMBL/GenBank/DDBJ databases">
        <title>Genomic Encyclopedia of Type Strains, Phase IV (KMG-IV): sequencing the most valuable type-strain genomes for metagenomic binning, comparative biology and taxonomic classification.</title>
        <authorList>
            <person name="Goeker M."/>
        </authorList>
    </citation>
    <scope>NUCLEOTIDE SEQUENCE [LARGE SCALE GENOMIC DNA]</scope>
    <source>
        <strain evidence="2 3">DSM 27057</strain>
    </source>
</reference>
<dbReference type="PANTHER" id="PTHR43610:SF1">
    <property type="entry name" value="N-ACETYLTRANSFERASE DOMAIN-CONTAINING PROTEIN"/>
    <property type="match status" value="1"/>
</dbReference>
<dbReference type="SUPFAM" id="SSF55729">
    <property type="entry name" value="Acyl-CoA N-acyltransferases (Nat)"/>
    <property type="match status" value="1"/>
</dbReference>
<sequence>MTHWPDLPVLRGRHVTLRPLQRADRHDLLAALSTGFERTFAGGLPSAETIESWLDRAEAETAAGRAQVFAVLDADGVVAGTTRYMRMNAAARRVEIGNTLYAPRVRRTGLNTEAKKLLLGHAFDVLGVHCVQIRTDALNHTSRRAIERLGAKQDGILRGHNVMYDPDYGERRRDTVVYSILDIEWPGIRRHLDALLDR</sequence>
<dbReference type="PANTHER" id="PTHR43610">
    <property type="entry name" value="BLL6696 PROTEIN"/>
    <property type="match status" value="1"/>
</dbReference>
<dbReference type="InterPro" id="IPR000182">
    <property type="entry name" value="GNAT_dom"/>
</dbReference>
<protein>
    <submittedName>
        <fullName evidence="2">RimJ/RimL family protein N-acetyltransferase</fullName>
    </submittedName>
</protein>
<evidence type="ECO:0000313" key="3">
    <source>
        <dbReference type="Proteomes" id="UP000548867"/>
    </source>
</evidence>
<dbReference type="RefSeq" id="WP_343059106.1">
    <property type="nucleotide sequence ID" value="NZ_JACIDX010000010.1"/>
</dbReference>
<keyword evidence="2" id="KW-0808">Transferase</keyword>
<organism evidence="2 3">
    <name type="scientific">Novosphingobium sediminicola</name>
    <dbReference type="NCBI Taxonomy" id="563162"/>
    <lineage>
        <taxon>Bacteria</taxon>
        <taxon>Pseudomonadati</taxon>
        <taxon>Pseudomonadota</taxon>
        <taxon>Alphaproteobacteria</taxon>
        <taxon>Sphingomonadales</taxon>
        <taxon>Sphingomonadaceae</taxon>
        <taxon>Novosphingobium</taxon>
    </lineage>
</organism>
<dbReference type="AlphaFoldDB" id="A0A7W6CI52"/>
<gene>
    <name evidence="2" type="ORF">GGR38_002846</name>
</gene>
<evidence type="ECO:0000313" key="2">
    <source>
        <dbReference type="EMBL" id="MBB3955890.1"/>
    </source>
</evidence>
<proteinExistence type="predicted"/>
<comment type="caution">
    <text evidence="2">The sequence shown here is derived from an EMBL/GenBank/DDBJ whole genome shotgun (WGS) entry which is preliminary data.</text>
</comment>
<evidence type="ECO:0000259" key="1">
    <source>
        <dbReference type="PROSITE" id="PS51186"/>
    </source>
</evidence>
<dbReference type="InterPro" id="IPR016181">
    <property type="entry name" value="Acyl_CoA_acyltransferase"/>
</dbReference>
<feature type="domain" description="N-acetyltransferase" evidence="1">
    <location>
        <begin position="15"/>
        <end position="168"/>
    </location>
</feature>
<accession>A0A7W6CI52</accession>
<dbReference type="GO" id="GO:0016747">
    <property type="term" value="F:acyltransferase activity, transferring groups other than amino-acyl groups"/>
    <property type="evidence" value="ECO:0007669"/>
    <property type="project" value="InterPro"/>
</dbReference>
<dbReference type="Pfam" id="PF13302">
    <property type="entry name" value="Acetyltransf_3"/>
    <property type="match status" value="1"/>
</dbReference>
<dbReference type="PROSITE" id="PS51186">
    <property type="entry name" value="GNAT"/>
    <property type="match status" value="1"/>
</dbReference>
<name>A0A7W6CI52_9SPHN</name>
<dbReference type="Proteomes" id="UP000548867">
    <property type="component" value="Unassembled WGS sequence"/>
</dbReference>
<dbReference type="Gene3D" id="3.40.630.30">
    <property type="match status" value="1"/>
</dbReference>
<keyword evidence="3" id="KW-1185">Reference proteome</keyword>